<evidence type="ECO:0000313" key="11">
    <source>
        <dbReference type="Proteomes" id="UP001224087"/>
    </source>
</evidence>
<accession>A0A6G8MYY1</accession>
<evidence type="ECO:0000256" key="4">
    <source>
        <dbReference type="ARBA" id="ARBA00022741"/>
    </source>
</evidence>
<evidence type="ECO:0000256" key="1">
    <source>
        <dbReference type="ARBA" id="ARBA00004141"/>
    </source>
</evidence>
<dbReference type="PROSITE" id="PS50893">
    <property type="entry name" value="ABC_TRANSPORTER_2"/>
    <property type="match status" value="1"/>
</dbReference>
<evidence type="ECO:0000259" key="9">
    <source>
        <dbReference type="PROSITE" id="PS50893"/>
    </source>
</evidence>
<evidence type="ECO:0000256" key="7">
    <source>
        <dbReference type="ARBA" id="ARBA00023136"/>
    </source>
</evidence>
<keyword evidence="2" id="KW-0813">Transport</keyword>
<dbReference type="Pfam" id="PF00005">
    <property type="entry name" value="ABC_tran"/>
    <property type="match status" value="1"/>
</dbReference>
<evidence type="ECO:0000256" key="5">
    <source>
        <dbReference type="ARBA" id="ARBA00022840"/>
    </source>
</evidence>
<proteinExistence type="predicted"/>
<evidence type="ECO:0000256" key="8">
    <source>
        <dbReference type="SAM" id="Phobius"/>
    </source>
</evidence>
<dbReference type="PANTHER" id="PTHR48041:SF139">
    <property type="entry name" value="PROTEIN SCARLET"/>
    <property type="match status" value="1"/>
</dbReference>
<dbReference type="InterPro" id="IPR027417">
    <property type="entry name" value="P-loop_NTPase"/>
</dbReference>
<dbReference type="PANTHER" id="PTHR48041">
    <property type="entry name" value="ABC TRANSPORTER G FAMILY MEMBER 28"/>
    <property type="match status" value="1"/>
</dbReference>
<dbReference type="Pfam" id="PF19055">
    <property type="entry name" value="ABC2_membrane_7"/>
    <property type="match status" value="1"/>
</dbReference>
<dbReference type="CDD" id="cd03213">
    <property type="entry name" value="ABCG_EPDR"/>
    <property type="match status" value="1"/>
</dbReference>
<keyword evidence="7 8" id="KW-0472">Membrane</keyword>
<feature type="transmembrane region" description="Helical" evidence="8">
    <location>
        <begin position="567"/>
        <end position="585"/>
    </location>
</feature>
<dbReference type="GO" id="GO:0016887">
    <property type="term" value="F:ATP hydrolysis activity"/>
    <property type="evidence" value="ECO:0007669"/>
    <property type="project" value="InterPro"/>
</dbReference>
<sequence length="593" mass="67534">MEDIESNREYLLQWKDINYTVQTGYPFFKKDKPILNNISGQIRSGEMVAIMGPSGAGKSTLLNILSGRISTGDVRLNGEKAKPSLLKRLVGYAMQDEIFFHHLSVRETVSFAARMKMEKGSCKERVEELLDKLSLQRCADTPVGGPRIRGVSGGERKRTNIAVEIVHKPPLIFLDEPTSGLDSATSVKLISYLRELANQGHMVLLTIHQPSSFIFDLFDRIMLIASGGHLVYDDAPQKFLPYMEEQGFPPCADHINPAEYMIEQVSKEETKHILKNLIQAREDEPEEPSREEIYEMEQIMSHRESSLDIKKYAIPFYLQLLILTWRSFKQRRKELLTWFYSLQIAVISLVFGCIWFQLQDREISIPSRGGFFFYSVVFWTIQGSILSIYSFAPERNVVEKERSSATYRLSAYFLGKLIGETPVEMVLPLLFCTITYWMIGLSYTAQGYFLYLLILFLVLFMNSSMGILLSSIITDTGKSVRFAGTLGMCSSALASFLVSSKDIPVWFSWSRWLSIVKYPYEALMIADLDFVGHEFTPASPSAYTSNPITGADVINHYGIDTTFWGDMLFLVGMTLVMRVLSYLALRTLNKRKY</sequence>
<dbReference type="GO" id="GO:0005524">
    <property type="term" value="F:ATP binding"/>
    <property type="evidence" value="ECO:0007669"/>
    <property type="project" value="UniProtKB-KW"/>
</dbReference>
<evidence type="ECO:0000256" key="3">
    <source>
        <dbReference type="ARBA" id="ARBA00022692"/>
    </source>
</evidence>
<comment type="subcellular location">
    <subcellularLocation>
        <location evidence="1">Membrane</location>
        <topology evidence="1">Multi-pass membrane protein</topology>
    </subcellularLocation>
</comment>
<dbReference type="EMBL" id="MN873693">
    <property type="protein sequence ID" value="QIN54545.1"/>
    <property type="molecule type" value="Genomic_DNA"/>
</dbReference>
<gene>
    <name evidence="10" type="primary">ck420</name>
</gene>
<dbReference type="Proteomes" id="UP001224087">
    <property type="component" value="Segment"/>
</dbReference>
<name>A0A6G8MYY1_9VIRU</name>
<evidence type="ECO:0000313" key="10">
    <source>
        <dbReference type="EMBL" id="QIN54545.1"/>
    </source>
</evidence>
<dbReference type="InterPro" id="IPR013525">
    <property type="entry name" value="ABC2_TM"/>
</dbReference>
<protein>
    <submittedName>
        <fullName evidence="10">ABC-2 type transporter</fullName>
    </submittedName>
</protein>
<feature type="transmembrane region" description="Helical" evidence="8">
    <location>
        <begin position="449"/>
        <end position="473"/>
    </location>
</feature>
<dbReference type="GO" id="GO:0005886">
    <property type="term" value="C:plasma membrane"/>
    <property type="evidence" value="ECO:0007669"/>
    <property type="project" value="TreeGrafter"/>
</dbReference>
<feature type="transmembrane region" description="Helical" evidence="8">
    <location>
        <begin position="370"/>
        <end position="392"/>
    </location>
</feature>
<feature type="transmembrane region" description="Helical" evidence="8">
    <location>
        <begin position="425"/>
        <end position="443"/>
    </location>
</feature>
<organism evidence="10 11">
    <name type="scientific">Cedratvirus kamchatka</name>
    <dbReference type="NCBI Taxonomy" id="2716914"/>
    <lineage>
        <taxon>Viruses</taxon>
        <taxon>Pithoviruses</taxon>
        <taxon>Orthocedratvirinae</taxon>
        <taxon>Alphacedratvirus</taxon>
        <taxon>Alphacedratvirus rossiense</taxon>
    </lineage>
</organism>
<keyword evidence="11" id="KW-1185">Reference proteome</keyword>
<dbReference type="InterPro" id="IPR003439">
    <property type="entry name" value="ABC_transporter-like_ATP-bd"/>
</dbReference>
<dbReference type="InterPro" id="IPR050352">
    <property type="entry name" value="ABCG_transporters"/>
</dbReference>
<dbReference type="SUPFAM" id="SSF52540">
    <property type="entry name" value="P-loop containing nucleoside triphosphate hydrolases"/>
    <property type="match status" value="1"/>
</dbReference>
<reference evidence="10" key="1">
    <citation type="submission" date="2019-12" db="EMBL/GenBank/DDBJ databases">
        <title>The DNA Methylation Landscape of Giant Viruses.</title>
        <authorList>
            <person name="Jeudy S."/>
            <person name="Rigou S."/>
            <person name="Alempic J.-M."/>
            <person name="Claverie J.-M."/>
            <person name="Abergel C."/>
            <person name="Legendre M."/>
        </authorList>
    </citation>
    <scope>NUCLEOTIDE SEQUENCE</scope>
    <source>
        <strain evidence="10">P4</strain>
    </source>
</reference>
<evidence type="ECO:0000256" key="6">
    <source>
        <dbReference type="ARBA" id="ARBA00022989"/>
    </source>
</evidence>
<dbReference type="SMART" id="SM00382">
    <property type="entry name" value="AAA"/>
    <property type="match status" value="1"/>
</dbReference>
<keyword evidence="5" id="KW-0067">ATP-binding</keyword>
<evidence type="ECO:0000256" key="2">
    <source>
        <dbReference type="ARBA" id="ARBA00022448"/>
    </source>
</evidence>
<keyword evidence="4" id="KW-0547">Nucleotide-binding</keyword>
<dbReference type="InterPro" id="IPR003593">
    <property type="entry name" value="AAA+_ATPase"/>
</dbReference>
<keyword evidence="3 8" id="KW-0812">Transmembrane</keyword>
<dbReference type="GO" id="GO:0140359">
    <property type="term" value="F:ABC-type transporter activity"/>
    <property type="evidence" value="ECO:0007669"/>
    <property type="project" value="InterPro"/>
</dbReference>
<dbReference type="Gene3D" id="3.40.50.300">
    <property type="entry name" value="P-loop containing nucleotide triphosphate hydrolases"/>
    <property type="match status" value="1"/>
</dbReference>
<feature type="transmembrane region" description="Helical" evidence="8">
    <location>
        <begin position="335"/>
        <end position="358"/>
    </location>
</feature>
<dbReference type="Pfam" id="PF01061">
    <property type="entry name" value="ABC2_membrane"/>
    <property type="match status" value="1"/>
</dbReference>
<dbReference type="InterPro" id="IPR043926">
    <property type="entry name" value="ABCG_dom"/>
</dbReference>
<keyword evidence="6 8" id="KW-1133">Transmembrane helix</keyword>
<feature type="domain" description="ABC transporter" evidence="9">
    <location>
        <begin position="12"/>
        <end position="251"/>
    </location>
</feature>